<protein>
    <submittedName>
        <fullName evidence="8">Isotrichodermin C-15 hydroxylase</fullName>
    </submittedName>
</protein>
<dbReference type="PANTHER" id="PTHR24305">
    <property type="entry name" value="CYTOCHROME P450"/>
    <property type="match status" value="1"/>
</dbReference>
<keyword evidence="7" id="KW-0560">Oxidoreductase</keyword>
<dbReference type="GO" id="GO:0016705">
    <property type="term" value="F:oxidoreductase activity, acting on paired donors, with incorporation or reduction of molecular oxygen"/>
    <property type="evidence" value="ECO:0007669"/>
    <property type="project" value="InterPro"/>
</dbReference>
<dbReference type="GO" id="GO:0020037">
    <property type="term" value="F:heme binding"/>
    <property type="evidence" value="ECO:0007669"/>
    <property type="project" value="InterPro"/>
</dbReference>
<evidence type="ECO:0000256" key="2">
    <source>
        <dbReference type="ARBA" id="ARBA00010617"/>
    </source>
</evidence>
<dbReference type="InterPro" id="IPR001128">
    <property type="entry name" value="Cyt_P450"/>
</dbReference>
<dbReference type="Gene3D" id="1.10.630.10">
    <property type="entry name" value="Cytochrome P450"/>
    <property type="match status" value="1"/>
</dbReference>
<evidence type="ECO:0000256" key="5">
    <source>
        <dbReference type="ARBA" id="ARBA00023004"/>
    </source>
</evidence>
<evidence type="ECO:0000256" key="6">
    <source>
        <dbReference type="PIRSR" id="PIRSR602401-1"/>
    </source>
</evidence>
<organism>
    <name type="scientific">Pyricularia oryzae (strain P131)</name>
    <name type="common">Rice blast fungus</name>
    <name type="synonym">Magnaporthe oryzae</name>
    <dbReference type="NCBI Taxonomy" id="1143193"/>
    <lineage>
        <taxon>Eukaryota</taxon>
        <taxon>Fungi</taxon>
        <taxon>Dikarya</taxon>
        <taxon>Ascomycota</taxon>
        <taxon>Pezizomycotina</taxon>
        <taxon>Sordariomycetes</taxon>
        <taxon>Sordariomycetidae</taxon>
        <taxon>Magnaporthales</taxon>
        <taxon>Pyriculariaceae</taxon>
        <taxon>Pyricularia</taxon>
    </lineage>
</organism>
<dbReference type="Pfam" id="PF00067">
    <property type="entry name" value="p450"/>
    <property type="match status" value="1"/>
</dbReference>
<comment type="cofactor">
    <cofactor evidence="1 6">
        <name>heme</name>
        <dbReference type="ChEBI" id="CHEBI:30413"/>
    </cofactor>
</comment>
<keyword evidence="5 6" id="KW-0408">Iron</keyword>
<sequence length="557" mass="63440">MSGRTTDRRACARRRVIIPPASGAGVCRGHVDQSSAPWHPHVNHRVRVSVLYKACPARPSPIFVSGHSDSLYTDGTCLVYAFYRVVYNVFFHPLRQYPGPWHRGASRLPYTISIFRGDVTFRVKALHDKYGKVVRITPDTLSYTDSQAWSDVYSLKKTGSSGNLPKDPKFYVAAPDTSTANDADHRRLRRVQAHAFSEKALTMQESFIQQHTDRYIKCLERAAQEADGVVDVVKWVNFLTTDLIGDLSFGETFGGLASGRLHPWLESVFTTLKTFTFIREFLRLPSWATRLAVACIPKHMLEHQRSAVAFGADAARARIERGSDKPDFMHYILRHEKDDEKGRDLHGRHHIHRRRERDYSPVAATMISGTVYLLLQHPDVLHRLVSVIRTDFPAIDDMNLVNLQQHEYLNAVIKEGLRLYPPAADFLFRTSGGQSVVVAGRVVPPKTSLTMNLWAMYRDPTNFHRPLEFIPDRWLKDAPAEFDKDDRACFKPFSVGPRDCIGKNLAYAEMRLILAKMAWSLDLLSVEPDSQGWIEKQKIFGLWEKPPLNVKLAPRVR</sequence>
<dbReference type="PROSITE" id="PS00086">
    <property type="entry name" value="CYTOCHROME_P450"/>
    <property type="match status" value="1"/>
</dbReference>
<evidence type="ECO:0000256" key="1">
    <source>
        <dbReference type="ARBA" id="ARBA00001971"/>
    </source>
</evidence>
<dbReference type="InterPro" id="IPR036396">
    <property type="entry name" value="Cyt_P450_sf"/>
</dbReference>
<dbReference type="GO" id="GO:0005506">
    <property type="term" value="F:iron ion binding"/>
    <property type="evidence" value="ECO:0007669"/>
    <property type="project" value="InterPro"/>
</dbReference>
<reference evidence="8" key="1">
    <citation type="journal article" date="2012" name="PLoS Genet.">
        <title>Comparative analysis of the genomes of two field isolates of the rice blast fungus Magnaporthe oryzae.</title>
        <authorList>
            <person name="Xue M."/>
            <person name="Yang J."/>
            <person name="Li Z."/>
            <person name="Hu S."/>
            <person name="Yao N."/>
            <person name="Dean R.A."/>
            <person name="Zhao W."/>
            <person name="Shen M."/>
            <person name="Zhang H."/>
            <person name="Li C."/>
            <person name="Liu L."/>
            <person name="Cao L."/>
            <person name="Xu X."/>
            <person name="Xing Y."/>
            <person name="Hsiang T."/>
            <person name="Zhang Z."/>
            <person name="Xu J.R."/>
            <person name="Peng Y.L."/>
        </authorList>
    </citation>
    <scope>NUCLEOTIDE SEQUENCE [LARGE SCALE GENOMIC DNA]</scope>
    <source>
        <strain evidence="8">P131</strain>
    </source>
</reference>
<dbReference type="PRINTS" id="PR00385">
    <property type="entry name" value="P450"/>
</dbReference>
<dbReference type="EMBL" id="JH795600">
    <property type="protein sequence ID" value="ELQ62599.1"/>
    <property type="molecule type" value="Genomic_DNA"/>
</dbReference>
<keyword evidence="7" id="KW-0503">Monooxygenase</keyword>
<dbReference type="GO" id="GO:0004497">
    <property type="term" value="F:monooxygenase activity"/>
    <property type="evidence" value="ECO:0007669"/>
    <property type="project" value="UniProtKB-KW"/>
</dbReference>
<evidence type="ECO:0000313" key="8">
    <source>
        <dbReference type="EMBL" id="ELQ62599.1"/>
    </source>
</evidence>
<dbReference type="InterPro" id="IPR002401">
    <property type="entry name" value="Cyt_P450_E_grp-I"/>
</dbReference>
<dbReference type="InterPro" id="IPR017972">
    <property type="entry name" value="Cyt_P450_CS"/>
</dbReference>
<dbReference type="PANTHER" id="PTHR24305:SF210">
    <property type="entry name" value="CYTOCHROME P450 MONOOXYGENASE ASQL-RELATED"/>
    <property type="match status" value="1"/>
</dbReference>
<evidence type="ECO:0000256" key="3">
    <source>
        <dbReference type="ARBA" id="ARBA00022617"/>
    </source>
</evidence>
<dbReference type="CDD" id="cd11058">
    <property type="entry name" value="CYP60B-like"/>
    <property type="match status" value="1"/>
</dbReference>
<proteinExistence type="inferred from homology"/>
<dbReference type="AlphaFoldDB" id="L7J430"/>
<comment type="similarity">
    <text evidence="2 7">Belongs to the cytochrome P450 family.</text>
</comment>
<gene>
    <name evidence="8" type="ORF">OOW_P131scaffold01062g3</name>
</gene>
<dbReference type="InterPro" id="IPR050121">
    <property type="entry name" value="Cytochrome_P450_monoxygenase"/>
</dbReference>
<keyword evidence="3 6" id="KW-0349">Heme</keyword>
<feature type="binding site" description="axial binding residue" evidence="6">
    <location>
        <position position="500"/>
    </location>
    <ligand>
        <name>heme</name>
        <dbReference type="ChEBI" id="CHEBI:30413"/>
    </ligand>
    <ligandPart>
        <name>Fe</name>
        <dbReference type="ChEBI" id="CHEBI:18248"/>
    </ligandPart>
</feature>
<dbReference type="PRINTS" id="PR00463">
    <property type="entry name" value="EP450I"/>
</dbReference>
<dbReference type="SUPFAM" id="SSF48264">
    <property type="entry name" value="Cytochrome P450"/>
    <property type="match status" value="1"/>
</dbReference>
<evidence type="ECO:0000256" key="7">
    <source>
        <dbReference type="RuleBase" id="RU000461"/>
    </source>
</evidence>
<accession>L7J430</accession>
<evidence type="ECO:0000256" key="4">
    <source>
        <dbReference type="ARBA" id="ARBA00022723"/>
    </source>
</evidence>
<name>L7J430_PYRO1</name>
<keyword evidence="4 6" id="KW-0479">Metal-binding</keyword>